<protein>
    <submittedName>
        <fullName evidence="2">3-deoxy-D-manno-oct-2-ulosonic acid (Kdo) hydroxylase</fullName>
    </submittedName>
</protein>
<accession>A0A4Q2RBV2</accession>
<evidence type="ECO:0000313" key="3">
    <source>
        <dbReference type="Proteomes" id="UP000289411"/>
    </source>
</evidence>
<keyword evidence="3" id="KW-1185">Reference proteome</keyword>
<dbReference type="RefSeq" id="WP_129220518.1">
    <property type="nucleotide sequence ID" value="NZ_QYBC01000015.1"/>
</dbReference>
<dbReference type="AlphaFoldDB" id="A0A4Q2RBV2"/>
<sequence length="293" mass="32601">MRKTSVCVPITLADWQATPDAAMRRDAVGGLERGDVVLFPDLPFTLSPAEAKLLDPATVKDGTKTVKYDPDTGRVWGYADGVDAAAVKSMMSRYADHTRRLLDALTPYGTALKIGNTSFRPVEAQGRQQSKRHDDTRLHVDAFPSRPSHGQRIMRVFTNVHPGDKPRVWRVGEPFETVAERFLPRIAAPLPGSAALMKLVGITKSQRSPADHYMLQLHDRMKLDDAYQQTVPHQTVAFAPGQTWMVFTDQVSHAAMSGQHALEQTFTLEVDGMADPERAPVRVLERMKGRKLH</sequence>
<dbReference type="OrthoDB" id="21302at2"/>
<feature type="compositionally biased region" description="Basic and acidic residues" evidence="1">
    <location>
        <begin position="131"/>
        <end position="140"/>
    </location>
</feature>
<gene>
    <name evidence="2" type="ORF">D3272_17555</name>
</gene>
<reference evidence="2 3" key="1">
    <citation type="submission" date="2018-09" db="EMBL/GenBank/DDBJ databases">
        <authorList>
            <person name="Grouzdev D.S."/>
            <person name="Krutkina M.S."/>
        </authorList>
    </citation>
    <scope>NUCLEOTIDE SEQUENCE [LARGE SCALE GENOMIC DNA]</scope>
    <source>
        <strain evidence="2 3">RmlP001</strain>
    </source>
</reference>
<evidence type="ECO:0000313" key="2">
    <source>
        <dbReference type="EMBL" id="RYB03230.1"/>
    </source>
</evidence>
<comment type="caution">
    <text evidence="2">The sequence shown here is derived from an EMBL/GenBank/DDBJ whole genome shotgun (WGS) entry which is preliminary data.</text>
</comment>
<organism evidence="2 3">
    <name type="scientific">Lichenibacterium ramalinae</name>
    <dbReference type="NCBI Taxonomy" id="2316527"/>
    <lineage>
        <taxon>Bacteria</taxon>
        <taxon>Pseudomonadati</taxon>
        <taxon>Pseudomonadota</taxon>
        <taxon>Alphaproteobacteria</taxon>
        <taxon>Hyphomicrobiales</taxon>
        <taxon>Lichenihabitantaceae</taxon>
        <taxon>Lichenibacterium</taxon>
    </lineage>
</organism>
<name>A0A4Q2RBV2_9HYPH</name>
<evidence type="ECO:0000256" key="1">
    <source>
        <dbReference type="SAM" id="MobiDB-lite"/>
    </source>
</evidence>
<reference evidence="2 3" key="2">
    <citation type="submission" date="2019-02" db="EMBL/GenBank/DDBJ databases">
        <title>'Lichenibacterium ramalinii' gen. nov. sp. nov., 'Lichenibacterium minor' gen. nov. sp. nov.</title>
        <authorList>
            <person name="Pankratov T."/>
        </authorList>
    </citation>
    <scope>NUCLEOTIDE SEQUENCE [LARGE SCALE GENOMIC DNA]</scope>
    <source>
        <strain evidence="2 3">RmlP001</strain>
    </source>
</reference>
<proteinExistence type="predicted"/>
<dbReference type="Proteomes" id="UP000289411">
    <property type="component" value="Unassembled WGS sequence"/>
</dbReference>
<feature type="region of interest" description="Disordered" evidence="1">
    <location>
        <begin position="124"/>
        <end position="145"/>
    </location>
</feature>
<dbReference type="EMBL" id="QYBC01000015">
    <property type="protein sequence ID" value="RYB03230.1"/>
    <property type="molecule type" value="Genomic_DNA"/>
</dbReference>
<dbReference type="Pfam" id="PF11004">
    <property type="entry name" value="Kdo_hydroxy"/>
    <property type="match status" value="1"/>
</dbReference>
<dbReference type="InterPro" id="IPR021266">
    <property type="entry name" value="Kdo_hydroxlase"/>
</dbReference>